<reference evidence="1 2" key="1">
    <citation type="submission" date="2019-03" db="EMBL/GenBank/DDBJ databases">
        <title>Genomic Encyclopedia of Type Strains, Phase IV (KMG-IV): sequencing the most valuable type-strain genomes for metagenomic binning, comparative biology and taxonomic classification.</title>
        <authorList>
            <person name="Goeker M."/>
        </authorList>
    </citation>
    <scope>NUCLEOTIDE SEQUENCE [LARGE SCALE GENOMIC DNA]</scope>
    <source>
        <strain evidence="1 2">DSM 10053</strain>
    </source>
</reference>
<sequence length="243" mass="27685">MTRFYNGQSLLGLMLSLTLSSFLLLVIIQFYSYAQQQNRRQLLQLQLQTELQRALQTMAKDLRRAGFRALSIKVTQENFSLFELDEDGISLAIYPMSNESAVKNNCVLFFYDLDGNGCLGSTAKQCAKDEQNATSEVGRELFGYRQNGLLLESRTYGNKANTKCKKAECQGYLQQNACQDLGWTKMLDEDNYEITDLQLNWLDNSKQYKGLMLYLAGRLKQSPDIQYESSVVIPLLNQPISSE</sequence>
<gene>
    <name evidence="1" type="ORF">EV692_0993</name>
</gene>
<protein>
    <submittedName>
        <fullName evidence="1">Prepilin peptidase dependent protein B</fullName>
    </submittedName>
</protein>
<dbReference type="EMBL" id="SMGJ01000003">
    <property type="protein sequence ID" value="TCK69792.1"/>
    <property type="molecule type" value="Genomic_DNA"/>
</dbReference>
<proteinExistence type="predicted"/>
<organism evidence="1 2">
    <name type="scientific">Lonepinella koalarum</name>
    <dbReference type="NCBI Taxonomy" id="53417"/>
    <lineage>
        <taxon>Bacteria</taxon>
        <taxon>Pseudomonadati</taxon>
        <taxon>Pseudomonadota</taxon>
        <taxon>Gammaproteobacteria</taxon>
        <taxon>Pasteurellales</taxon>
        <taxon>Pasteurellaceae</taxon>
        <taxon>Lonepinella</taxon>
    </lineage>
</organism>
<dbReference type="Proteomes" id="UP000295496">
    <property type="component" value="Unassembled WGS sequence"/>
</dbReference>
<keyword evidence="2" id="KW-1185">Reference proteome</keyword>
<dbReference type="PIRSF" id="PIRSF004525">
    <property type="entry name" value="Pilin_peptidase-dep_B_prd"/>
    <property type="match status" value="1"/>
</dbReference>
<dbReference type="RefSeq" id="WP_132301156.1">
    <property type="nucleotide sequence ID" value="NZ_CP170642.1"/>
</dbReference>
<name>A0A4R1KWV4_9PAST</name>
<evidence type="ECO:0000313" key="2">
    <source>
        <dbReference type="Proteomes" id="UP000295496"/>
    </source>
</evidence>
<comment type="caution">
    <text evidence="1">The sequence shown here is derived from an EMBL/GenBank/DDBJ whole genome shotgun (WGS) entry which is preliminary data.</text>
</comment>
<accession>A0A4R1KWV4</accession>
<dbReference type="AlphaFoldDB" id="A0A4R1KWV4"/>
<evidence type="ECO:0000313" key="1">
    <source>
        <dbReference type="EMBL" id="TCK69792.1"/>
    </source>
</evidence>
<dbReference type="InterPro" id="IPR016419">
    <property type="entry name" value="Prepilin_Pept-dep_B_prd"/>
</dbReference>